<dbReference type="PaxDb" id="65489-OBART02G09540.1"/>
<keyword evidence="3" id="KW-1185">Reference proteome</keyword>
<evidence type="ECO:0000313" key="3">
    <source>
        <dbReference type="Proteomes" id="UP000026960"/>
    </source>
</evidence>
<keyword evidence="1" id="KW-0472">Membrane</keyword>
<name>A0A0D3F2Q8_9ORYZ</name>
<keyword evidence="1" id="KW-1133">Transmembrane helix</keyword>
<accession>A0A0D3F2Q8</accession>
<keyword evidence="1" id="KW-0812">Transmembrane</keyword>
<reference evidence="2" key="2">
    <citation type="submission" date="2015-03" db="UniProtKB">
        <authorList>
            <consortium name="EnsemblPlants"/>
        </authorList>
    </citation>
    <scope>IDENTIFICATION</scope>
</reference>
<dbReference type="AlphaFoldDB" id="A0A0D3F2Q8"/>
<feature type="transmembrane region" description="Helical" evidence="1">
    <location>
        <begin position="85"/>
        <end position="102"/>
    </location>
</feature>
<organism evidence="2">
    <name type="scientific">Oryza barthii</name>
    <dbReference type="NCBI Taxonomy" id="65489"/>
    <lineage>
        <taxon>Eukaryota</taxon>
        <taxon>Viridiplantae</taxon>
        <taxon>Streptophyta</taxon>
        <taxon>Embryophyta</taxon>
        <taxon>Tracheophyta</taxon>
        <taxon>Spermatophyta</taxon>
        <taxon>Magnoliopsida</taxon>
        <taxon>Liliopsida</taxon>
        <taxon>Poales</taxon>
        <taxon>Poaceae</taxon>
        <taxon>BOP clade</taxon>
        <taxon>Oryzoideae</taxon>
        <taxon>Oryzeae</taxon>
        <taxon>Oryzinae</taxon>
        <taxon>Oryza</taxon>
    </lineage>
</organism>
<evidence type="ECO:0000256" key="1">
    <source>
        <dbReference type="SAM" id="Phobius"/>
    </source>
</evidence>
<proteinExistence type="predicted"/>
<dbReference type="EnsemblPlants" id="OBART02G09540.1">
    <property type="protein sequence ID" value="OBART02G09540.1"/>
    <property type="gene ID" value="OBART02G09540"/>
</dbReference>
<reference evidence="2" key="1">
    <citation type="journal article" date="2009" name="Rice">
        <title>De Novo Next Generation Sequencing of Plant Genomes.</title>
        <authorList>
            <person name="Rounsley S."/>
            <person name="Marri P.R."/>
            <person name="Yu Y."/>
            <person name="He R."/>
            <person name="Sisneros N."/>
            <person name="Goicoechea J.L."/>
            <person name="Lee S.J."/>
            <person name="Angelova A."/>
            <person name="Kudrna D."/>
            <person name="Luo M."/>
            <person name="Affourtit J."/>
            <person name="Desany B."/>
            <person name="Knight J."/>
            <person name="Niazi F."/>
            <person name="Egholm M."/>
            <person name="Wing R.A."/>
        </authorList>
    </citation>
    <scope>NUCLEOTIDE SEQUENCE [LARGE SCALE GENOMIC DNA]</scope>
    <source>
        <strain evidence="2">cv. IRGC 105608</strain>
    </source>
</reference>
<dbReference type="Proteomes" id="UP000026960">
    <property type="component" value="Chromosome 2"/>
</dbReference>
<dbReference type="HOGENOM" id="CLU_1920298_0_0_1"/>
<sequence length="132" mass="14081">MAGGAVGLLQHDVGLLQHDEALLVVEEAGTVRQGGAAGGCGAVYDARRLAGGGRRCSGSTCQQKFDGGEALERQLWTRSGGRSRLAASGSVLAFSWTCVLALPVCGWWYTFFLFLVTTFQGCNLVIFFLLYQ</sequence>
<evidence type="ECO:0000313" key="2">
    <source>
        <dbReference type="EnsemblPlants" id="OBART02G09540.1"/>
    </source>
</evidence>
<dbReference type="Gramene" id="OBART02G09540.1">
    <property type="protein sequence ID" value="OBART02G09540.1"/>
    <property type="gene ID" value="OBART02G09540"/>
</dbReference>
<protein>
    <submittedName>
        <fullName evidence="2">Uncharacterized protein</fullName>
    </submittedName>
</protein>
<feature type="transmembrane region" description="Helical" evidence="1">
    <location>
        <begin position="108"/>
        <end position="131"/>
    </location>
</feature>